<proteinExistence type="predicted"/>
<keyword evidence="2" id="KW-0560">Oxidoreductase</keyword>
<feature type="domain" description="4Fe-4S ferredoxin-type" evidence="5">
    <location>
        <begin position="255"/>
        <end position="284"/>
    </location>
</feature>
<evidence type="ECO:0000313" key="7">
    <source>
        <dbReference type="Proteomes" id="UP000325255"/>
    </source>
</evidence>
<evidence type="ECO:0000313" key="6">
    <source>
        <dbReference type="EMBL" id="KAA5609189.1"/>
    </source>
</evidence>
<evidence type="ECO:0000256" key="1">
    <source>
        <dbReference type="ARBA" id="ARBA00022723"/>
    </source>
</evidence>
<dbReference type="Proteomes" id="UP000325255">
    <property type="component" value="Unassembled WGS sequence"/>
</dbReference>
<dbReference type="AlphaFoldDB" id="A0A5M6IMU6"/>
<dbReference type="InterPro" id="IPR002869">
    <property type="entry name" value="Pyrv_flavodox_OxRed_cen"/>
</dbReference>
<dbReference type="InterPro" id="IPR017900">
    <property type="entry name" value="4Fe4S_Fe_S_CS"/>
</dbReference>
<dbReference type="InterPro" id="IPR019752">
    <property type="entry name" value="Pyrv/ketoisovalerate_OxRed_cat"/>
</dbReference>
<dbReference type="InterPro" id="IPR017896">
    <property type="entry name" value="4Fe4S_Fe-S-bd"/>
</dbReference>
<name>A0A5M6IMU6_9PROT</name>
<dbReference type="SUPFAM" id="SSF54862">
    <property type="entry name" value="4Fe-4S ferredoxins"/>
    <property type="match status" value="1"/>
</dbReference>
<dbReference type="Gene3D" id="3.40.920.10">
    <property type="entry name" value="Pyruvate-ferredoxin oxidoreductase, PFOR, domain III"/>
    <property type="match status" value="1"/>
</dbReference>
<dbReference type="PROSITE" id="PS51379">
    <property type="entry name" value="4FE4S_FER_2"/>
    <property type="match status" value="2"/>
</dbReference>
<dbReference type="Pfam" id="PF12838">
    <property type="entry name" value="Fer4_7"/>
    <property type="match status" value="1"/>
</dbReference>
<evidence type="ECO:0000256" key="2">
    <source>
        <dbReference type="ARBA" id="ARBA00023002"/>
    </source>
</evidence>
<organism evidence="6 7">
    <name type="scientific">Rhodovastum atsumiense</name>
    <dbReference type="NCBI Taxonomy" id="504468"/>
    <lineage>
        <taxon>Bacteria</taxon>
        <taxon>Pseudomonadati</taxon>
        <taxon>Pseudomonadota</taxon>
        <taxon>Alphaproteobacteria</taxon>
        <taxon>Acetobacterales</taxon>
        <taxon>Acetobacteraceae</taxon>
        <taxon>Rhodovastum</taxon>
    </lineage>
</organism>
<evidence type="ECO:0000256" key="3">
    <source>
        <dbReference type="ARBA" id="ARBA00023004"/>
    </source>
</evidence>
<keyword evidence="6" id="KW-0670">Pyruvate</keyword>
<dbReference type="PROSITE" id="PS00198">
    <property type="entry name" value="4FE4S_FER_1"/>
    <property type="match status" value="1"/>
</dbReference>
<dbReference type="Gene3D" id="3.30.70.20">
    <property type="match status" value="1"/>
</dbReference>
<dbReference type="RefSeq" id="WP_150044176.1">
    <property type="nucleotide sequence ID" value="NZ_OW485601.1"/>
</dbReference>
<dbReference type="GO" id="GO:0046872">
    <property type="term" value="F:metal ion binding"/>
    <property type="evidence" value="ECO:0007669"/>
    <property type="project" value="UniProtKB-KW"/>
</dbReference>
<dbReference type="OrthoDB" id="9800445at2"/>
<evidence type="ECO:0000256" key="4">
    <source>
        <dbReference type="ARBA" id="ARBA00023014"/>
    </source>
</evidence>
<dbReference type="GO" id="GO:0016903">
    <property type="term" value="F:oxidoreductase activity, acting on the aldehyde or oxo group of donors"/>
    <property type="evidence" value="ECO:0007669"/>
    <property type="project" value="InterPro"/>
</dbReference>
<comment type="caution">
    <text evidence="6">The sequence shown here is derived from an EMBL/GenBank/DDBJ whole genome shotgun (WGS) entry which is preliminary data.</text>
</comment>
<feature type="domain" description="4Fe-4S ferredoxin-type" evidence="5">
    <location>
        <begin position="224"/>
        <end position="253"/>
    </location>
</feature>
<dbReference type="InterPro" id="IPR052198">
    <property type="entry name" value="IorB_Oxidoreductase"/>
</dbReference>
<gene>
    <name evidence="6" type="ORF">F1189_25495</name>
</gene>
<keyword evidence="3" id="KW-0408">Iron</keyword>
<keyword evidence="1" id="KW-0479">Metal-binding</keyword>
<dbReference type="PANTHER" id="PTHR43854:SF1">
    <property type="entry name" value="INDOLEPYRUVATE OXIDOREDUCTASE SUBUNIT IORB"/>
    <property type="match status" value="1"/>
</dbReference>
<dbReference type="Pfam" id="PF01558">
    <property type="entry name" value="POR"/>
    <property type="match status" value="1"/>
</dbReference>
<keyword evidence="7" id="KW-1185">Reference proteome</keyword>
<dbReference type="EMBL" id="VWPK01000057">
    <property type="protein sequence ID" value="KAA5609189.1"/>
    <property type="molecule type" value="Genomic_DNA"/>
</dbReference>
<dbReference type="GO" id="GO:0051536">
    <property type="term" value="F:iron-sulfur cluster binding"/>
    <property type="evidence" value="ECO:0007669"/>
    <property type="project" value="UniProtKB-KW"/>
</dbReference>
<sequence length="291" mass="31023">MSAERPTNVLIVGVGGQGVIMVSKVLAALAQRQGLQVKQSEVHGMAKRGGSVFSHVRFGPEVWSPVIPRGEADILVALEWAEGLRWLDALKRDGGTFIADTQQIVPPIAFRDRRPGGRSAYAPQAPAAILEMVGTGYALDATRIAAGLGNTRFANSVLLGALSTALPFAAEAWLAVLRQFVPPATVEPNLQAFRAGRDWVESGARPAEPAARPADAAPVATHAHRVEINASWCKGCNICVRMCPERCLRLDDNGIAALVRDGACTGCHLCEWLCPDFAIRVHDEAAPSPAR</sequence>
<dbReference type="PANTHER" id="PTHR43854">
    <property type="entry name" value="INDOLEPYRUVATE OXIDOREDUCTASE SUBUNIT IORB"/>
    <property type="match status" value="1"/>
</dbReference>
<reference evidence="6 7" key="1">
    <citation type="submission" date="2019-09" db="EMBL/GenBank/DDBJ databases">
        <title>Genome sequence of Rhodovastum atsumiense, a diverse member of the Acetobacteraceae family of non-sulfur purple photosynthetic bacteria.</title>
        <authorList>
            <person name="Meyer T."/>
            <person name="Kyndt J."/>
        </authorList>
    </citation>
    <scope>NUCLEOTIDE SEQUENCE [LARGE SCALE GENOMIC DNA]</scope>
    <source>
        <strain evidence="6 7">DSM 21279</strain>
    </source>
</reference>
<keyword evidence="4" id="KW-0411">Iron-sulfur</keyword>
<dbReference type="SUPFAM" id="SSF53323">
    <property type="entry name" value="Pyruvate-ferredoxin oxidoreductase, PFOR, domain III"/>
    <property type="match status" value="1"/>
</dbReference>
<evidence type="ECO:0000259" key="5">
    <source>
        <dbReference type="PROSITE" id="PS51379"/>
    </source>
</evidence>
<protein>
    <submittedName>
        <fullName evidence="6">Pyruvate ferredoxin oxidoreductase</fullName>
    </submittedName>
</protein>
<accession>A0A5M6IMU6</accession>